<feature type="region of interest" description="Disordered" evidence="1">
    <location>
        <begin position="43"/>
        <end position="72"/>
    </location>
</feature>
<dbReference type="Gramene" id="TraesWEE_scaffold_027638_01G000100.1">
    <property type="protein sequence ID" value="TraesWEE_scaffold_027638_01G000100.1"/>
    <property type="gene ID" value="TraesWEE_scaffold_027638_01G000100"/>
</dbReference>
<dbReference type="Gramene" id="TraesMAC6D03G03712880.1">
    <property type="protein sequence ID" value="TraesMAC6D03G03712880.1.CDS1"/>
    <property type="gene ID" value="TraesMAC6D03G03712880"/>
</dbReference>
<protein>
    <submittedName>
        <fullName evidence="2">Uncharacterized protein</fullName>
    </submittedName>
</protein>
<dbReference type="Proteomes" id="UP000019116">
    <property type="component" value="Chromosome 6D"/>
</dbReference>
<evidence type="ECO:0000313" key="2">
    <source>
        <dbReference type="EnsemblPlants" id="TraesCS6D02G181300.1.cds1"/>
    </source>
</evidence>
<dbReference type="Gramene" id="TraesARI6D03G03678370.1">
    <property type="protein sequence ID" value="TraesARI6D03G03678370.1.CDS1"/>
    <property type="gene ID" value="TraesARI6D03G03678370"/>
</dbReference>
<dbReference type="EnsemblPlants" id="TraesCS6D02G181300.1">
    <property type="protein sequence ID" value="TraesCS6D02G181300.1.cds1"/>
    <property type="gene ID" value="TraesCS6D02G181300"/>
</dbReference>
<dbReference type="Gramene" id="TraesRN6D0100461800.1">
    <property type="protein sequence ID" value="TraesRN6D0100461800.1"/>
    <property type="gene ID" value="TraesRN6D0100461800"/>
</dbReference>
<dbReference type="Gramene" id="TraesSTA6D03G03708180.1">
    <property type="protein sequence ID" value="TraesSTA6D03G03708180.1.CDS1"/>
    <property type="gene ID" value="TraesSTA6D03G03708180"/>
</dbReference>
<evidence type="ECO:0000256" key="1">
    <source>
        <dbReference type="SAM" id="MobiDB-lite"/>
    </source>
</evidence>
<evidence type="ECO:0000313" key="3">
    <source>
        <dbReference type="Proteomes" id="UP000019116"/>
    </source>
</evidence>
<name>A0A3B6QH01_WHEAT</name>
<reference evidence="2" key="2">
    <citation type="submission" date="2018-10" db="UniProtKB">
        <authorList>
            <consortium name="EnsemblPlants"/>
        </authorList>
    </citation>
    <scope>IDENTIFICATION</scope>
</reference>
<dbReference type="Gramene" id="TraesCAD_scaffold_048100_01G000100.1">
    <property type="protein sequence ID" value="TraesCAD_scaffold_048100_01G000100.1"/>
    <property type="gene ID" value="TraesCAD_scaffold_048100_01G000100"/>
</dbReference>
<dbReference type="Gramene" id="TraesLAC6D03G03665060.1">
    <property type="protein sequence ID" value="TraesLAC6D03G03665060.1.CDS1"/>
    <property type="gene ID" value="TraesLAC6D03G03665060"/>
</dbReference>
<dbReference type="Gramene" id="TraesCLE_scaffold_026993_01G000100.1">
    <property type="protein sequence ID" value="TraesCLE_scaffold_026993_01G000100.1"/>
    <property type="gene ID" value="TraesCLE_scaffold_026993_01G000100"/>
</dbReference>
<dbReference type="Gramene" id="TraesLDM6D03G03717960.1">
    <property type="protein sequence ID" value="TraesLDM6D03G03717960.1.CDS1"/>
    <property type="gene ID" value="TraesLDM6D03G03717960"/>
</dbReference>
<dbReference type="Gramene" id="TraesCS6D03G0430400.1">
    <property type="protein sequence ID" value="TraesCS6D03G0430400.1.CDS1"/>
    <property type="gene ID" value="TraesCS6D03G0430400"/>
</dbReference>
<feature type="compositionally biased region" description="Low complexity" evidence="1">
    <location>
        <begin position="59"/>
        <end position="70"/>
    </location>
</feature>
<feature type="compositionally biased region" description="Basic and acidic residues" evidence="1">
    <location>
        <begin position="164"/>
        <end position="182"/>
    </location>
</feature>
<dbReference type="Gramene" id="TraesNOR6D03G03754830.1">
    <property type="protein sequence ID" value="TraesNOR6D03G03754830.1.CDS1"/>
    <property type="gene ID" value="TraesNOR6D03G03754830"/>
</dbReference>
<dbReference type="Gramene" id="TraesSYM6D03G03661770.1">
    <property type="protein sequence ID" value="TraesSYM6D03G03661770.1.CDS1"/>
    <property type="gene ID" value="TraesSYM6D03G03661770"/>
</dbReference>
<dbReference type="Gramene" id="TraesJUL6D03G03747310.1">
    <property type="protein sequence ID" value="TraesJUL6D03G03747310.1.CDS1"/>
    <property type="gene ID" value="TraesJUL6D03G03747310"/>
</dbReference>
<dbReference type="Gramene" id="TraesCS6D02G181300.1">
    <property type="protein sequence ID" value="TraesCS6D02G181300.1.cds1"/>
    <property type="gene ID" value="TraesCS6D02G181300"/>
</dbReference>
<keyword evidence="3" id="KW-1185">Reference proteome</keyword>
<feature type="region of interest" description="Disordered" evidence="1">
    <location>
        <begin position="159"/>
        <end position="184"/>
    </location>
</feature>
<sequence>MDRPSTSTNPLFLEQDSDPNNYVTKLHLFGTQRALHEEQLDRIDNLPPTCDSPSNAQETTSTTSSTSTSTRMTQEWTRFVPCWSTALLPLRPTQEGAARVDTPTTPSPTQVPRHRILFVVPRVKIVKLTAILYTHRLSRAPTSSKPSYICTSTRTANVNANKNKRSERDNTKMHKMPRHNDKNNNSVKLKHLRRNVPFDIQVTP</sequence>
<dbReference type="Gramene" id="TraesROB_scaffold_030828_01G000100.1">
    <property type="protein sequence ID" value="TraesROB_scaffold_030828_01G000100.1"/>
    <property type="gene ID" value="TraesROB_scaffold_030828_01G000100"/>
</dbReference>
<proteinExistence type="predicted"/>
<accession>A0A3B6QH01</accession>
<organism evidence="2">
    <name type="scientific">Triticum aestivum</name>
    <name type="common">Wheat</name>
    <dbReference type="NCBI Taxonomy" id="4565"/>
    <lineage>
        <taxon>Eukaryota</taxon>
        <taxon>Viridiplantae</taxon>
        <taxon>Streptophyta</taxon>
        <taxon>Embryophyta</taxon>
        <taxon>Tracheophyta</taxon>
        <taxon>Spermatophyta</taxon>
        <taxon>Magnoliopsida</taxon>
        <taxon>Liliopsida</taxon>
        <taxon>Poales</taxon>
        <taxon>Poaceae</taxon>
        <taxon>BOP clade</taxon>
        <taxon>Pooideae</taxon>
        <taxon>Triticodae</taxon>
        <taxon>Triticeae</taxon>
        <taxon>Triticinae</taxon>
        <taxon>Triticum</taxon>
    </lineage>
</organism>
<reference evidence="2" key="1">
    <citation type="submission" date="2018-08" db="EMBL/GenBank/DDBJ databases">
        <authorList>
            <person name="Rossello M."/>
        </authorList>
    </citation>
    <scope>NUCLEOTIDE SEQUENCE [LARGE SCALE GENOMIC DNA]</scope>
    <source>
        <strain evidence="2">cv. Chinese Spring</strain>
    </source>
</reference>
<dbReference type="AlphaFoldDB" id="A0A3B6QH01"/>
<dbReference type="Gramene" id="TraesJAG6D03G03697430.1">
    <property type="protein sequence ID" value="TraesJAG6D03G03697430.1.CDS1"/>
    <property type="gene ID" value="TraesJAG6D03G03697430"/>
</dbReference>